<reference evidence="3" key="2">
    <citation type="submission" date="2015-06" db="EMBL/GenBank/DDBJ databases">
        <title>Genome sequence of Pseudoalteromonas rubra.</title>
        <authorList>
            <person name="Xie B.-B."/>
            <person name="Rong J.-C."/>
            <person name="Qin Q.-L."/>
            <person name="Zhang Y.-Z."/>
        </authorList>
    </citation>
    <scope>NUCLEOTIDE SEQUENCE</scope>
    <source>
        <strain evidence="3">DSM 6842</strain>
    </source>
</reference>
<evidence type="ECO:0000313" key="4">
    <source>
        <dbReference type="Proteomes" id="UP000016480"/>
    </source>
</evidence>
<sequence length="43" mass="5273">MYFHGVILLLNKAGYSFFLIVHFFKIVFFVLILFDRFLSFVFY</sequence>
<accession>A0A8T0C357</accession>
<keyword evidence="1" id="KW-0472">Membrane</keyword>
<evidence type="ECO:0000313" key="3">
    <source>
        <dbReference type="EMBL" id="KAF7783716.1"/>
    </source>
</evidence>
<feature type="transmembrane region" description="Helical" evidence="1">
    <location>
        <begin position="15"/>
        <end position="34"/>
    </location>
</feature>
<evidence type="ECO:0000313" key="2">
    <source>
        <dbReference type="EMBL" id="KAF7783713.1"/>
    </source>
</evidence>
<evidence type="ECO:0000256" key="1">
    <source>
        <dbReference type="SAM" id="Phobius"/>
    </source>
</evidence>
<dbReference type="EMBL" id="AHCD03000043">
    <property type="protein sequence ID" value="KAF7783713.1"/>
    <property type="molecule type" value="Genomic_DNA"/>
</dbReference>
<protein>
    <submittedName>
        <fullName evidence="3">Uncharacterized protein</fullName>
    </submittedName>
</protein>
<dbReference type="EMBL" id="AHCD03000043">
    <property type="protein sequence ID" value="KAF7783716.1"/>
    <property type="molecule type" value="Genomic_DNA"/>
</dbReference>
<gene>
    <name evidence="2" type="ORF">PRUB_a3554</name>
    <name evidence="3" type="ORF">PRUB_a3557</name>
</gene>
<reference evidence="3 4" key="1">
    <citation type="journal article" date="2012" name="J. Bacteriol.">
        <title>Genome sequence of the cycloprodigiosin-producing bacterial strain Pseudoalteromonas rubra ATCC 29570(T).</title>
        <authorList>
            <person name="Xie B.B."/>
            <person name="Shu Y.L."/>
            <person name="Qin Q.L."/>
            <person name="Rong J.C."/>
            <person name="Zhang X.Y."/>
            <person name="Chen X.L."/>
            <person name="Zhou B.C."/>
            <person name="Zhang Y.Z."/>
        </authorList>
    </citation>
    <scope>NUCLEOTIDE SEQUENCE [LARGE SCALE GENOMIC DNA]</scope>
    <source>
        <strain evidence="3 4">DSM 6842</strain>
    </source>
</reference>
<name>A0A8T0C357_9GAMM</name>
<dbReference type="AlphaFoldDB" id="A0A8T0C357"/>
<proteinExistence type="predicted"/>
<organism evidence="3 4">
    <name type="scientific">Pseudoalteromonas rubra</name>
    <dbReference type="NCBI Taxonomy" id="43658"/>
    <lineage>
        <taxon>Bacteria</taxon>
        <taxon>Pseudomonadati</taxon>
        <taxon>Pseudomonadota</taxon>
        <taxon>Gammaproteobacteria</taxon>
        <taxon>Alteromonadales</taxon>
        <taxon>Pseudoalteromonadaceae</taxon>
        <taxon>Pseudoalteromonas</taxon>
    </lineage>
</organism>
<dbReference type="Proteomes" id="UP000016480">
    <property type="component" value="Unassembled WGS sequence"/>
</dbReference>
<keyword evidence="1" id="KW-0812">Transmembrane</keyword>
<keyword evidence="1" id="KW-1133">Transmembrane helix</keyword>
<comment type="caution">
    <text evidence="3">The sequence shown here is derived from an EMBL/GenBank/DDBJ whole genome shotgun (WGS) entry which is preliminary data.</text>
</comment>